<dbReference type="eggNOG" id="ENOG502QSZR">
    <property type="taxonomic scope" value="Eukaryota"/>
</dbReference>
<gene>
    <name evidence="3" type="primary">Dvir\GJ23822</name>
    <name evidence="3" type="ORF">Dvir_GJ23822</name>
</gene>
<feature type="compositionally biased region" description="Low complexity" evidence="2">
    <location>
        <begin position="440"/>
        <end position="451"/>
    </location>
</feature>
<dbReference type="OMA" id="RPAIVTC"/>
<feature type="compositionally biased region" description="Polar residues" evidence="2">
    <location>
        <begin position="1759"/>
        <end position="1781"/>
    </location>
</feature>
<feature type="compositionally biased region" description="Polar residues" evidence="2">
    <location>
        <begin position="1143"/>
        <end position="1163"/>
    </location>
</feature>
<proteinExistence type="predicted"/>
<feature type="region of interest" description="Disordered" evidence="2">
    <location>
        <begin position="870"/>
        <end position="889"/>
    </location>
</feature>
<feature type="compositionally biased region" description="Basic and acidic residues" evidence="2">
    <location>
        <begin position="1263"/>
        <end position="1282"/>
    </location>
</feature>
<feature type="region of interest" description="Disordered" evidence="2">
    <location>
        <begin position="329"/>
        <end position="478"/>
    </location>
</feature>
<dbReference type="EMBL" id="CH940650">
    <property type="protein sequence ID" value="EDW66849.1"/>
    <property type="molecule type" value="Genomic_DNA"/>
</dbReference>
<feature type="coiled-coil region" evidence="1">
    <location>
        <begin position="799"/>
        <end position="869"/>
    </location>
</feature>
<feature type="region of interest" description="Disordered" evidence="2">
    <location>
        <begin position="1070"/>
        <end position="1204"/>
    </location>
</feature>
<feature type="region of interest" description="Disordered" evidence="2">
    <location>
        <begin position="726"/>
        <end position="748"/>
    </location>
</feature>
<feature type="compositionally biased region" description="Low complexity" evidence="2">
    <location>
        <begin position="347"/>
        <end position="362"/>
    </location>
</feature>
<sequence>MALKMTVNGKVDANSKQRNRFLADPERVKKDLESERRITRLQQVREKSNSLARHIRQEVAAEQARQVQNLEQIKQKELDTWREHVMAKKYQDYRTSMFQVGAAHRAAQAETESTEQQKQLRAEKMKKCRRLAAKRAVKHTPANVLRSTGGKELNVEGRATAGTQTPVQTEENGHVGKENRLCNKQACKVSNRQSSFKRKRHTCCQSNGQSDNNDEVELETISDSSTDEHEAQPTVNEASGRRLEKTPPVILDVDIESEDSLEICARDGIEINDLYMQTNRKFSRVVRPTPTSASELQKRSAAAASCAIPSRPRFTQITDLVRRTTLDTKMSLESTQRQAHEQQIHMPRSPTRSLPRSPSKTTITAAAPALSSNVSPTRTVTEQPIPSSRAPTILPSDNRRQSTQLQKRSSLRPNNNKDSAPAKVIDAGLRGNTESAQPKATVEASTAASTVQPRTAKPMPEPAVQQPRMHHPMQQPPMHQLPPMQQMPMQQTQMNSLPPFLHPHAMYAPQMMPPYAILPYPMQPYPMQTVCQYAPQPAPQQQQPVTTSTTSTSATPVSTTASHSTVSTTTFVMRQAQSGETNATGHVQFYDHNNKYRRNYKAPAQAVQVNPQDSTRLNAMDNARIETQLRQLREQELNNLRQVTDQRGQKALQREQVRRDCAELTEKLEALTQQQPQLLPSDANFVPSHRFADLALRREQKMNAAMEEMLLRPAIVTCPEVTVTRHTSPRKAGAHTKSSAAEAINVGDPPANKADDVVSTGSCCSILLDYVDDQSKQLRTELKSMHADTAKSIKLKSLLQRIEKIRAQLLAELQAGEMNGDHAQQVIDSIRKERANIHRGTARDISQREMELQQKEELLEQRLRQLYKQQQKVSSQQERRKKGDDGPVEIIIKVKSDGTVKHLVPKSKAQDKPTPIVASDQTNKPTPTPTTSSSAPTEGASTAAPSQEAVQNQRQNSIDSNSTSYRELPPVNYKNIKQVDTARPQPEPLHPMVAHYVQRLLGMSRNSIDQLGASSSEVPTPSESIINNPRNISSGSTVNETLIDNQRVERVQAFIRDNRSFVNELEDTLRNQQKEQRQQQEQEKLDKDQSERSFNQLWNRRRANQQHHQKDQAQIGETERPTTSSRATTGRRPGPVSLEEVSAKSTTRSPANKAPQQVKPNQITITEATTTTRHTEKQRQRSMEPPRTSLISQSQVTSEQTATRQMERYAQLTENCTQRIAELTELITKVREEKQRLVEVTLTSASEGERHSTEYFDLPPLHTQEKPQEQVRSRTISDRSDSQDTTPSHSEALPLQKHKPTGASLDSGISISRPITAMGQEPPEVEPISLASSTQSNAPRRGKVPPATIRRYSPQLAAEELAHELSTITEVDTPAQSHIVAATPALMPFPSFDQYAQELQLDLAHLDTDQSMRLQREFHELIQAIKQRGHGLDYREFPSISAYLHEITTTETHVHVETDPQSMAASDLLQRLRLQNVSVREFPNRRDYIQHRLAREPPEQRELIDSASLESSDSFNVEAELRQRRILKASFRRGPEAGELPELEVASSTRRESIPPETSTYAPNESGIEPLSRSPLTIEVQLDMERMNVQRPVSMRHRQRHAEPPNSSVGSMSPDPQHTQRSAGGGLRQTSSGRSVDAPQEVSQMGRSLNLREFLTKELLRHRVHGGESSSESTDDSLKSNFLQSVIDSLSPSSPRTPAQGHATNGTNDRQKTSTPVVSFLSEQEKSGSAQSEDTQLFSVESRISAVHYADGTPPVPYEQQTSVGRSSRTAKPTTNRSSRK</sequence>
<accession>B4LXY3</accession>
<feature type="compositionally biased region" description="Polar residues" evidence="2">
    <location>
        <begin position="1688"/>
        <end position="1717"/>
    </location>
</feature>
<dbReference type="Proteomes" id="UP000008792">
    <property type="component" value="Unassembled WGS sequence"/>
</dbReference>
<feature type="compositionally biased region" description="Polar residues" evidence="2">
    <location>
        <begin position="161"/>
        <end position="170"/>
    </location>
</feature>
<evidence type="ECO:0000256" key="1">
    <source>
        <dbReference type="SAM" id="Coils"/>
    </source>
</evidence>
<dbReference type="InParanoid" id="B4LXY3"/>
<feature type="compositionally biased region" description="Polar residues" evidence="2">
    <location>
        <begin position="1727"/>
        <end position="1739"/>
    </location>
</feature>
<dbReference type="FunCoup" id="B4LXY3">
    <property type="interactions" value="14"/>
</dbReference>
<feature type="compositionally biased region" description="Basic and acidic residues" evidence="2">
    <location>
        <begin position="1070"/>
        <end position="1091"/>
    </location>
</feature>
<feature type="region of interest" description="Disordered" evidence="2">
    <location>
        <begin position="147"/>
        <end position="174"/>
    </location>
</feature>
<dbReference type="HOGENOM" id="CLU_240063_0_0_1"/>
<feature type="region of interest" description="Disordered" evidence="2">
    <location>
        <begin position="1242"/>
        <end position="1309"/>
    </location>
</feature>
<name>B4LXY3_DROVI</name>
<keyword evidence="1" id="KW-0175">Coiled coil</keyword>
<feature type="coiled-coil region" evidence="1">
    <location>
        <begin position="1213"/>
        <end position="1240"/>
    </location>
</feature>
<feature type="region of interest" description="Disordered" evidence="2">
    <location>
        <begin position="901"/>
        <end position="972"/>
    </location>
</feature>
<feature type="region of interest" description="Disordered" evidence="2">
    <location>
        <begin position="1011"/>
        <end position="1032"/>
    </location>
</feature>
<feature type="region of interest" description="Disordered" evidence="2">
    <location>
        <begin position="1591"/>
        <end position="1649"/>
    </location>
</feature>
<evidence type="ECO:0000313" key="4">
    <source>
        <dbReference type="Proteomes" id="UP000008792"/>
    </source>
</evidence>
<dbReference type="KEGG" id="dvi:6629527"/>
<feature type="region of interest" description="Disordered" evidence="2">
    <location>
        <begin position="1538"/>
        <end position="1574"/>
    </location>
</feature>
<feature type="compositionally biased region" description="Polar residues" evidence="2">
    <location>
        <begin position="948"/>
        <end position="965"/>
    </location>
</feature>
<feature type="compositionally biased region" description="Basic and acidic residues" evidence="2">
    <location>
        <begin position="1173"/>
        <end position="1184"/>
    </location>
</feature>
<reference evidence="3 4" key="1">
    <citation type="journal article" date="2007" name="Nature">
        <title>Evolution of genes and genomes on the Drosophila phylogeny.</title>
        <authorList>
            <consortium name="Drosophila 12 Genomes Consortium"/>
            <person name="Clark A.G."/>
            <person name="Eisen M.B."/>
            <person name="Smith D.R."/>
            <person name="Bergman C.M."/>
            <person name="Oliver B."/>
            <person name="Markow T.A."/>
            <person name="Kaufman T.C."/>
            <person name="Kellis M."/>
            <person name="Gelbart W."/>
            <person name="Iyer V.N."/>
            <person name="Pollard D.A."/>
            <person name="Sackton T.B."/>
            <person name="Larracuente A.M."/>
            <person name="Singh N.D."/>
            <person name="Abad J.P."/>
            <person name="Abt D.N."/>
            <person name="Adryan B."/>
            <person name="Aguade M."/>
            <person name="Akashi H."/>
            <person name="Anderson W.W."/>
            <person name="Aquadro C.F."/>
            <person name="Ardell D.H."/>
            <person name="Arguello R."/>
            <person name="Artieri C.G."/>
            <person name="Barbash D.A."/>
            <person name="Barker D."/>
            <person name="Barsanti P."/>
            <person name="Batterham P."/>
            <person name="Batzoglou S."/>
            <person name="Begun D."/>
            <person name="Bhutkar A."/>
            <person name="Blanco E."/>
            <person name="Bosak S.A."/>
            <person name="Bradley R.K."/>
            <person name="Brand A.D."/>
            <person name="Brent M.R."/>
            <person name="Brooks A.N."/>
            <person name="Brown R.H."/>
            <person name="Butlin R.K."/>
            <person name="Caggese C."/>
            <person name="Calvi B.R."/>
            <person name="Bernardo de Carvalho A."/>
            <person name="Caspi A."/>
            <person name="Castrezana S."/>
            <person name="Celniker S.E."/>
            <person name="Chang J.L."/>
            <person name="Chapple C."/>
            <person name="Chatterji S."/>
            <person name="Chinwalla A."/>
            <person name="Civetta A."/>
            <person name="Clifton S.W."/>
            <person name="Comeron J.M."/>
            <person name="Costello J.C."/>
            <person name="Coyne J.A."/>
            <person name="Daub J."/>
            <person name="David R.G."/>
            <person name="Delcher A.L."/>
            <person name="Delehaunty K."/>
            <person name="Do C.B."/>
            <person name="Ebling H."/>
            <person name="Edwards K."/>
            <person name="Eickbush T."/>
            <person name="Evans J.D."/>
            <person name="Filipski A."/>
            <person name="Findeiss S."/>
            <person name="Freyhult E."/>
            <person name="Fulton L."/>
            <person name="Fulton R."/>
            <person name="Garcia A.C."/>
            <person name="Gardiner A."/>
            <person name="Garfield D.A."/>
            <person name="Garvin B.E."/>
            <person name="Gibson G."/>
            <person name="Gilbert D."/>
            <person name="Gnerre S."/>
            <person name="Godfrey J."/>
            <person name="Good R."/>
            <person name="Gotea V."/>
            <person name="Gravely B."/>
            <person name="Greenberg A.J."/>
            <person name="Griffiths-Jones S."/>
            <person name="Gross S."/>
            <person name="Guigo R."/>
            <person name="Gustafson E.A."/>
            <person name="Haerty W."/>
            <person name="Hahn M.W."/>
            <person name="Halligan D.L."/>
            <person name="Halpern A.L."/>
            <person name="Halter G.M."/>
            <person name="Han M.V."/>
            <person name="Heger A."/>
            <person name="Hillier L."/>
            <person name="Hinrichs A.S."/>
            <person name="Holmes I."/>
            <person name="Hoskins R.A."/>
            <person name="Hubisz M.J."/>
            <person name="Hultmark D."/>
            <person name="Huntley M.A."/>
            <person name="Jaffe D.B."/>
            <person name="Jagadeeshan S."/>
            <person name="Jeck W.R."/>
            <person name="Johnson J."/>
            <person name="Jones C.D."/>
            <person name="Jordan W.C."/>
            <person name="Karpen G.H."/>
            <person name="Kataoka E."/>
            <person name="Keightley P.D."/>
            <person name="Kheradpour P."/>
            <person name="Kirkness E.F."/>
            <person name="Koerich L.B."/>
            <person name="Kristiansen K."/>
            <person name="Kudrna D."/>
            <person name="Kulathinal R.J."/>
            <person name="Kumar S."/>
            <person name="Kwok R."/>
            <person name="Lander E."/>
            <person name="Langley C.H."/>
            <person name="Lapoint R."/>
            <person name="Lazzaro B.P."/>
            <person name="Lee S.J."/>
            <person name="Levesque L."/>
            <person name="Li R."/>
            <person name="Lin C.F."/>
            <person name="Lin M.F."/>
            <person name="Lindblad-Toh K."/>
            <person name="Llopart A."/>
            <person name="Long M."/>
            <person name="Low L."/>
            <person name="Lozovsky E."/>
            <person name="Lu J."/>
            <person name="Luo M."/>
            <person name="Machado C.A."/>
            <person name="Makalowski W."/>
            <person name="Marzo M."/>
            <person name="Matsuda M."/>
            <person name="Matzkin L."/>
            <person name="McAllister B."/>
            <person name="McBride C.S."/>
            <person name="McKernan B."/>
            <person name="McKernan K."/>
            <person name="Mendez-Lago M."/>
            <person name="Minx P."/>
            <person name="Mollenhauer M.U."/>
            <person name="Montooth K."/>
            <person name="Mount S.M."/>
            <person name="Mu X."/>
            <person name="Myers E."/>
            <person name="Negre B."/>
            <person name="Newfeld S."/>
            <person name="Nielsen R."/>
            <person name="Noor M.A."/>
            <person name="O'Grady P."/>
            <person name="Pachter L."/>
            <person name="Papaceit M."/>
            <person name="Parisi M.J."/>
            <person name="Parisi M."/>
            <person name="Parts L."/>
            <person name="Pedersen J.S."/>
            <person name="Pesole G."/>
            <person name="Phillippy A.M."/>
            <person name="Ponting C.P."/>
            <person name="Pop M."/>
            <person name="Porcelli D."/>
            <person name="Powell J.R."/>
            <person name="Prohaska S."/>
            <person name="Pruitt K."/>
            <person name="Puig M."/>
            <person name="Quesneville H."/>
            <person name="Ram K.R."/>
            <person name="Rand D."/>
            <person name="Rasmussen M.D."/>
            <person name="Reed L.K."/>
            <person name="Reenan R."/>
            <person name="Reily A."/>
            <person name="Remington K.A."/>
            <person name="Rieger T.T."/>
            <person name="Ritchie M.G."/>
            <person name="Robin C."/>
            <person name="Rogers Y.H."/>
            <person name="Rohde C."/>
            <person name="Rozas J."/>
            <person name="Rubenfield M.J."/>
            <person name="Ruiz A."/>
            <person name="Russo S."/>
            <person name="Salzberg S.L."/>
            <person name="Sanchez-Gracia A."/>
            <person name="Saranga D.J."/>
            <person name="Sato H."/>
            <person name="Schaeffer S.W."/>
            <person name="Schatz M.C."/>
            <person name="Schlenke T."/>
            <person name="Schwartz R."/>
            <person name="Segarra C."/>
            <person name="Singh R.S."/>
            <person name="Sirot L."/>
            <person name="Sirota M."/>
            <person name="Sisneros N.B."/>
            <person name="Smith C.D."/>
            <person name="Smith T.F."/>
            <person name="Spieth J."/>
            <person name="Stage D.E."/>
            <person name="Stark A."/>
            <person name="Stephan W."/>
            <person name="Strausberg R.L."/>
            <person name="Strempel S."/>
            <person name="Sturgill D."/>
            <person name="Sutton G."/>
            <person name="Sutton G.G."/>
            <person name="Tao W."/>
            <person name="Teichmann S."/>
            <person name="Tobari Y.N."/>
            <person name="Tomimura Y."/>
            <person name="Tsolas J.M."/>
            <person name="Valente V.L."/>
            <person name="Venter E."/>
            <person name="Venter J.C."/>
            <person name="Vicario S."/>
            <person name="Vieira F.G."/>
            <person name="Vilella A.J."/>
            <person name="Villasante A."/>
            <person name="Walenz B."/>
            <person name="Wang J."/>
            <person name="Wasserman M."/>
            <person name="Watts T."/>
            <person name="Wilson D."/>
            <person name="Wilson R.K."/>
            <person name="Wing R.A."/>
            <person name="Wolfner M.F."/>
            <person name="Wong A."/>
            <person name="Wong G.K."/>
            <person name="Wu C.I."/>
            <person name="Wu G."/>
            <person name="Yamamoto D."/>
            <person name="Yang H.P."/>
            <person name="Yang S.P."/>
            <person name="Yorke J.A."/>
            <person name="Yoshida K."/>
            <person name="Zdobnov E."/>
            <person name="Zhang P."/>
            <person name="Zhang Y."/>
            <person name="Zimin A.V."/>
            <person name="Baldwin J."/>
            <person name="Abdouelleil A."/>
            <person name="Abdulkadir J."/>
            <person name="Abebe A."/>
            <person name="Abera B."/>
            <person name="Abreu J."/>
            <person name="Acer S.C."/>
            <person name="Aftuck L."/>
            <person name="Alexander A."/>
            <person name="An P."/>
            <person name="Anderson E."/>
            <person name="Anderson S."/>
            <person name="Arachi H."/>
            <person name="Azer M."/>
            <person name="Bachantsang P."/>
            <person name="Barry A."/>
            <person name="Bayul T."/>
            <person name="Berlin A."/>
            <person name="Bessette D."/>
            <person name="Bloom T."/>
            <person name="Blye J."/>
            <person name="Boguslavskiy L."/>
            <person name="Bonnet C."/>
            <person name="Boukhgalter B."/>
            <person name="Bourzgui I."/>
            <person name="Brown A."/>
            <person name="Cahill P."/>
            <person name="Channer S."/>
            <person name="Cheshatsang Y."/>
            <person name="Chuda L."/>
            <person name="Citroen M."/>
            <person name="Collymore A."/>
            <person name="Cooke P."/>
            <person name="Costello M."/>
            <person name="D'Aco K."/>
            <person name="Daza R."/>
            <person name="De Haan G."/>
            <person name="DeGray S."/>
            <person name="DeMaso C."/>
            <person name="Dhargay N."/>
            <person name="Dooley K."/>
            <person name="Dooley E."/>
            <person name="Doricent M."/>
            <person name="Dorje P."/>
            <person name="Dorjee K."/>
            <person name="Dupes A."/>
            <person name="Elong R."/>
            <person name="Falk J."/>
            <person name="Farina A."/>
            <person name="Faro S."/>
            <person name="Ferguson D."/>
            <person name="Fisher S."/>
            <person name="Foley C.D."/>
            <person name="Franke A."/>
            <person name="Friedrich D."/>
            <person name="Gadbois L."/>
            <person name="Gearin G."/>
            <person name="Gearin C.R."/>
            <person name="Giannoukos G."/>
            <person name="Goode T."/>
            <person name="Graham J."/>
            <person name="Grandbois E."/>
            <person name="Grewal S."/>
            <person name="Gyaltsen K."/>
            <person name="Hafez N."/>
            <person name="Hagos B."/>
            <person name="Hall J."/>
            <person name="Henson C."/>
            <person name="Hollinger A."/>
            <person name="Honan T."/>
            <person name="Huard M.D."/>
            <person name="Hughes L."/>
            <person name="Hurhula B."/>
            <person name="Husby M.E."/>
            <person name="Kamat A."/>
            <person name="Kanga B."/>
            <person name="Kashin S."/>
            <person name="Khazanovich D."/>
            <person name="Kisner P."/>
            <person name="Lance K."/>
            <person name="Lara M."/>
            <person name="Lee W."/>
            <person name="Lennon N."/>
            <person name="Letendre F."/>
            <person name="LeVine R."/>
            <person name="Lipovsky A."/>
            <person name="Liu X."/>
            <person name="Liu J."/>
            <person name="Liu S."/>
            <person name="Lokyitsang T."/>
            <person name="Lokyitsang Y."/>
            <person name="Lubonja R."/>
            <person name="Lui A."/>
            <person name="MacDonald P."/>
            <person name="Magnisalis V."/>
            <person name="Maru K."/>
            <person name="Matthews C."/>
            <person name="McCusker W."/>
            <person name="McDonough S."/>
            <person name="Mehta T."/>
            <person name="Meldrim J."/>
            <person name="Meneus L."/>
            <person name="Mihai O."/>
            <person name="Mihalev A."/>
            <person name="Mihova T."/>
            <person name="Mittelman R."/>
            <person name="Mlenga V."/>
            <person name="Montmayeur A."/>
            <person name="Mulrain L."/>
            <person name="Navidi A."/>
            <person name="Naylor J."/>
            <person name="Negash T."/>
            <person name="Nguyen T."/>
            <person name="Nguyen N."/>
            <person name="Nicol R."/>
            <person name="Norbu C."/>
            <person name="Norbu N."/>
            <person name="Novod N."/>
            <person name="O'Neill B."/>
            <person name="Osman S."/>
            <person name="Markiewicz E."/>
            <person name="Oyono O.L."/>
            <person name="Patti C."/>
            <person name="Phunkhang P."/>
            <person name="Pierre F."/>
            <person name="Priest M."/>
            <person name="Raghuraman S."/>
            <person name="Rege F."/>
            <person name="Reyes R."/>
            <person name="Rise C."/>
            <person name="Rogov P."/>
            <person name="Ross K."/>
            <person name="Ryan E."/>
            <person name="Settipalli S."/>
            <person name="Shea T."/>
            <person name="Sherpa N."/>
            <person name="Shi L."/>
            <person name="Shih D."/>
            <person name="Sparrow T."/>
            <person name="Spaulding J."/>
            <person name="Stalker J."/>
            <person name="Stange-Thomann N."/>
            <person name="Stavropoulos S."/>
            <person name="Stone C."/>
            <person name="Strader C."/>
            <person name="Tesfaye S."/>
            <person name="Thomson T."/>
            <person name="Thoulutsang Y."/>
            <person name="Thoulutsang D."/>
            <person name="Topham K."/>
            <person name="Topping I."/>
            <person name="Tsamla T."/>
            <person name="Vassiliev H."/>
            <person name="Vo A."/>
            <person name="Wangchuk T."/>
            <person name="Wangdi T."/>
            <person name="Weiand M."/>
            <person name="Wilkinson J."/>
            <person name="Wilson A."/>
            <person name="Yadav S."/>
            <person name="Young G."/>
            <person name="Yu Q."/>
            <person name="Zembek L."/>
            <person name="Zhong D."/>
            <person name="Zimmer A."/>
            <person name="Zwirko Z."/>
            <person name="Jaffe D.B."/>
            <person name="Alvarez P."/>
            <person name="Brockman W."/>
            <person name="Butler J."/>
            <person name="Chin C."/>
            <person name="Gnerre S."/>
            <person name="Grabherr M."/>
            <person name="Kleber M."/>
            <person name="Mauceli E."/>
            <person name="MacCallum I."/>
        </authorList>
    </citation>
    <scope>NUCLEOTIDE SEQUENCE [LARGE SCALE GENOMIC DNA]</scope>
    <source>
        <strain evidence="4">Tucson 15010-1051.87</strain>
    </source>
</reference>
<evidence type="ECO:0000313" key="3">
    <source>
        <dbReference type="EMBL" id="EDW66849.1"/>
    </source>
</evidence>
<feature type="compositionally biased region" description="Low complexity" evidence="2">
    <location>
        <begin position="539"/>
        <end position="561"/>
    </location>
</feature>
<feature type="compositionally biased region" description="Polar residues" evidence="2">
    <location>
        <begin position="401"/>
        <end position="418"/>
    </location>
</feature>
<feature type="compositionally biased region" description="Polar residues" evidence="2">
    <location>
        <begin position="1189"/>
        <end position="1204"/>
    </location>
</feature>
<evidence type="ECO:0000256" key="2">
    <source>
        <dbReference type="SAM" id="MobiDB-lite"/>
    </source>
</evidence>
<organism evidence="3 4">
    <name type="scientific">Drosophila virilis</name>
    <name type="common">Fruit fly</name>
    <dbReference type="NCBI Taxonomy" id="7244"/>
    <lineage>
        <taxon>Eukaryota</taxon>
        <taxon>Metazoa</taxon>
        <taxon>Ecdysozoa</taxon>
        <taxon>Arthropoda</taxon>
        <taxon>Hexapoda</taxon>
        <taxon>Insecta</taxon>
        <taxon>Pterygota</taxon>
        <taxon>Neoptera</taxon>
        <taxon>Endopterygota</taxon>
        <taxon>Diptera</taxon>
        <taxon>Brachycera</taxon>
        <taxon>Muscomorpha</taxon>
        <taxon>Ephydroidea</taxon>
        <taxon>Drosophilidae</taxon>
        <taxon>Drosophila</taxon>
    </lineage>
</organism>
<dbReference type="PhylomeDB" id="B4LXY3"/>
<keyword evidence="4" id="KW-1185">Reference proteome</keyword>
<feature type="region of interest" description="Disordered" evidence="2">
    <location>
        <begin position="1688"/>
        <end position="1781"/>
    </location>
</feature>
<feature type="compositionally biased region" description="Polar residues" evidence="2">
    <location>
        <begin position="1605"/>
        <end position="1634"/>
    </location>
</feature>
<dbReference type="OrthoDB" id="8070503at2759"/>
<feature type="compositionally biased region" description="Polar residues" evidence="2">
    <location>
        <begin position="370"/>
        <end position="390"/>
    </location>
</feature>
<protein>
    <submittedName>
        <fullName evidence="3">Uncharacterized protein</fullName>
    </submittedName>
</protein>
<feature type="region of interest" description="Disordered" evidence="2">
    <location>
        <begin position="536"/>
        <end position="561"/>
    </location>
</feature>
<feature type="compositionally biased region" description="Low complexity" evidence="2">
    <location>
        <begin position="929"/>
        <end position="946"/>
    </location>
</feature>
<feature type="region of interest" description="Disordered" evidence="2">
    <location>
        <begin position="201"/>
        <end position="240"/>
    </location>
</feature>